<name>A0A154BNW7_ANASB</name>
<keyword evidence="2 5" id="KW-0238">DNA-binding</keyword>
<dbReference type="SMART" id="SM00862">
    <property type="entry name" value="Trans_reg_C"/>
    <property type="match status" value="1"/>
</dbReference>
<dbReference type="InterPro" id="IPR011006">
    <property type="entry name" value="CheY-like_superfamily"/>
</dbReference>
<dbReference type="InterPro" id="IPR001789">
    <property type="entry name" value="Sig_transdc_resp-reg_receiver"/>
</dbReference>
<evidence type="ECO:0000256" key="1">
    <source>
        <dbReference type="ARBA" id="ARBA00023015"/>
    </source>
</evidence>
<dbReference type="Pfam" id="PF00486">
    <property type="entry name" value="Trans_reg_C"/>
    <property type="match status" value="1"/>
</dbReference>
<keyword evidence="9" id="KW-1185">Reference proteome</keyword>
<feature type="DNA-binding region" description="OmpR/PhoB-type" evidence="5">
    <location>
        <begin position="129"/>
        <end position="228"/>
    </location>
</feature>
<dbReference type="InterPro" id="IPR001867">
    <property type="entry name" value="OmpR/PhoB-type_DNA-bd"/>
</dbReference>
<proteinExistence type="predicted"/>
<dbReference type="GO" id="GO:0000976">
    <property type="term" value="F:transcription cis-regulatory region binding"/>
    <property type="evidence" value="ECO:0007669"/>
    <property type="project" value="TreeGrafter"/>
</dbReference>
<gene>
    <name evidence="8" type="ORF">AXX12_10865</name>
</gene>
<dbReference type="CDD" id="cd00383">
    <property type="entry name" value="trans_reg_C"/>
    <property type="match status" value="1"/>
</dbReference>
<feature type="modified residue" description="4-aspartylphosphate" evidence="4">
    <location>
        <position position="56"/>
    </location>
</feature>
<reference evidence="8 9" key="1">
    <citation type="submission" date="2016-02" db="EMBL/GenBank/DDBJ databases">
        <title>Anaerosporomusa subterraneum gen. nov., sp. nov., a spore-forming obligate anaerobe isolated from saprolite.</title>
        <authorList>
            <person name="Choi J.K."/>
            <person name="Shah M."/>
            <person name="Yee N."/>
        </authorList>
    </citation>
    <scope>NUCLEOTIDE SEQUENCE [LARGE SCALE GENOMIC DNA]</scope>
    <source>
        <strain evidence="8 9">RU4</strain>
    </source>
</reference>
<dbReference type="PROSITE" id="PS51755">
    <property type="entry name" value="OMPR_PHOB"/>
    <property type="match status" value="1"/>
</dbReference>
<feature type="domain" description="Response regulatory" evidence="6">
    <location>
        <begin position="7"/>
        <end position="120"/>
    </location>
</feature>
<accession>A0A154BNW7</accession>
<dbReference type="Pfam" id="PF00072">
    <property type="entry name" value="Response_reg"/>
    <property type="match status" value="1"/>
</dbReference>
<evidence type="ECO:0000256" key="5">
    <source>
        <dbReference type="PROSITE-ProRule" id="PRU01091"/>
    </source>
</evidence>
<dbReference type="GO" id="GO:0032993">
    <property type="term" value="C:protein-DNA complex"/>
    <property type="evidence" value="ECO:0007669"/>
    <property type="project" value="TreeGrafter"/>
</dbReference>
<dbReference type="Gene3D" id="1.10.10.10">
    <property type="entry name" value="Winged helix-like DNA-binding domain superfamily/Winged helix DNA-binding domain"/>
    <property type="match status" value="1"/>
</dbReference>
<dbReference type="SMART" id="SM00448">
    <property type="entry name" value="REC"/>
    <property type="match status" value="1"/>
</dbReference>
<dbReference type="Gene3D" id="3.40.50.2300">
    <property type="match status" value="1"/>
</dbReference>
<dbReference type="Gene3D" id="6.10.250.690">
    <property type="match status" value="1"/>
</dbReference>
<dbReference type="GO" id="GO:0006355">
    <property type="term" value="P:regulation of DNA-templated transcription"/>
    <property type="evidence" value="ECO:0007669"/>
    <property type="project" value="InterPro"/>
</dbReference>
<protein>
    <submittedName>
        <fullName evidence="8">Two-component system response regulator</fullName>
    </submittedName>
</protein>
<evidence type="ECO:0000256" key="4">
    <source>
        <dbReference type="PROSITE-ProRule" id="PRU00169"/>
    </source>
</evidence>
<dbReference type="GO" id="GO:0005829">
    <property type="term" value="C:cytosol"/>
    <property type="evidence" value="ECO:0007669"/>
    <property type="project" value="TreeGrafter"/>
</dbReference>
<keyword evidence="3" id="KW-0804">Transcription</keyword>
<evidence type="ECO:0000256" key="3">
    <source>
        <dbReference type="ARBA" id="ARBA00023163"/>
    </source>
</evidence>
<keyword evidence="1" id="KW-0805">Transcription regulation</keyword>
<dbReference type="AlphaFoldDB" id="A0A154BNW7"/>
<dbReference type="SUPFAM" id="SSF52172">
    <property type="entry name" value="CheY-like"/>
    <property type="match status" value="1"/>
</dbReference>
<dbReference type="RefSeq" id="WP_066243350.1">
    <property type="nucleotide sequence ID" value="NZ_LSGP01000020.1"/>
</dbReference>
<evidence type="ECO:0000259" key="6">
    <source>
        <dbReference type="PROSITE" id="PS50110"/>
    </source>
</evidence>
<dbReference type="PROSITE" id="PS50110">
    <property type="entry name" value="RESPONSE_REGULATORY"/>
    <property type="match status" value="1"/>
</dbReference>
<comment type="caution">
    <text evidence="8">The sequence shown here is derived from an EMBL/GenBank/DDBJ whole genome shotgun (WGS) entry which is preliminary data.</text>
</comment>
<dbReference type="GO" id="GO:0000156">
    <property type="term" value="F:phosphorelay response regulator activity"/>
    <property type="evidence" value="ECO:0007669"/>
    <property type="project" value="TreeGrafter"/>
</dbReference>
<organism evidence="8 9">
    <name type="scientific">Anaerosporomusa subterranea</name>
    <dbReference type="NCBI Taxonomy" id="1794912"/>
    <lineage>
        <taxon>Bacteria</taxon>
        <taxon>Bacillati</taxon>
        <taxon>Bacillota</taxon>
        <taxon>Negativicutes</taxon>
        <taxon>Acetonemataceae</taxon>
        <taxon>Anaerosporomusa</taxon>
    </lineage>
</organism>
<dbReference type="STRING" id="1794912.AXX12_10865"/>
<dbReference type="CDD" id="cd17620">
    <property type="entry name" value="REC_OmpR_KdpE-like"/>
    <property type="match status" value="1"/>
</dbReference>
<evidence type="ECO:0000259" key="7">
    <source>
        <dbReference type="PROSITE" id="PS51755"/>
    </source>
</evidence>
<dbReference type="Proteomes" id="UP000076268">
    <property type="component" value="Unassembled WGS sequence"/>
</dbReference>
<dbReference type="FunFam" id="1.10.10.10:FF:000210">
    <property type="entry name" value="Winged-helix transcriptional response regulator KdpE"/>
    <property type="match status" value="1"/>
</dbReference>
<dbReference type="EMBL" id="LSGP01000020">
    <property type="protein sequence ID" value="KYZ75703.1"/>
    <property type="molecule type" value="Genomic_DNA"/>
</dbReference>
<feature type="domain" description="OmpR/PhoB-type" evidence="7">
    <location>
        <begin position="129"/>
        <end position="228"/>
    </location>
</feature>
<dbReference type="InterPro" id="IPR039420">
    <property type="entry name" value="WalR-like"/>
</dbReference>
<evidence type="ECO:0000313" key="8">
    <source>
        <dbReference type="EMBL" id="KYZ75703.1"/>
    </source>
</evidence>
<dbReference type="InterPro" id="IPR036388">
    <property type="entry name" value="WH-like_DNA-bd_sf"/>
</dbReference>
<keyword evidence="4" id="KW-0597">Phosphoprotein</keyword>
<evidence type="ECO:0000256" key="2">
    <source>
        <dbReference type="ARBA" id="ARBA00023125"/>
    </source>
</evidence>
<dbReference type="OrthoDB" id="25887at2"/>
<evidence type="ECO:0000313" key="9">
    <source>
        <dbReference type="Proteomes" id="UP000076268"/>
    </source>
</evidence>
<dbReference type="PANTHER" id="PTHR48111">
    <property type="entry name" value="REGULATOR OF RPOS"/>
    <property type="match status" value="1"/>
</dbReference>
<dbReference type="PANTHER" id="PTHR48111:SF50">
    <property type="entry name" value="KDP OPERON TRANSCRIPTIONAL REGULATORY PROTEIN KDPE"/>
    <property type="match status" value="1"/>
</dbReference>
<sequence>MSASGYKVLIIDDDPPIRKLLKVSLGAHGYLLDEAACAQDGITRAAFFHPDIIILDLGLPDFDGKKAIKEIREWAKTPIIILTARDQEAEKIEALDAGADDYLTKPFGIGELLARMRVCLRRSSRADSEPIVQCGDLSVDFVQRRVLVGEREIKLTPTEYELVKILAQNAGRVMTHQQLLKAIWGNAYSEDTHYIRVYIGQLRRKIEPDPTQPRYIVTESGVGYRLLCQ</sequence>